<evidence type="ECO:0000313" key="2">
    <source>
        <dbReference type="EMBL" id="OQV14281.1"/>
    </source>
</evidence>
<keyword evidence="1" id="KW-0812">Transmembrane</keyword>
<gene>
    <name evidence="2" type="ORF">BV898_11518</name>
</gene>
<feature type="transmembrane region" description="Helical" evidence="1">
    <location>
        <begin position="57"/>
        <end position="79"/>
    </location>
</feature>
<protein>
    <submittedName>
        <fullName evidence="2">Uncharacterized protein</fullName>
    </submittedName>
</protein>
<dbReference type="EMBL" id="MTYJ01000107">
    <property type="protein sequence ID" value="OQV14281.1"/>
    <property type="molecule type" value="Genomic_DNA"/>
</dbReference>
<organism evidence="2 3">
    <name type="scientific">Hypsibius exemplaris</name>
    <name type="common">Freshwater tardigrade</name>
    <dbReference type="NCBI Taxonomy" id="2072580"/>
    <lineage>
        <taxon>Eukaryota</taxon>
        <taxon>Metazoa</taxon>
        <taxon>Ecdysozoa</taxon>
        <taxon>Tardigrada</taxon>
        <taxon>Eutardigrada</taxon>
        <taxon>Parachela</taxon>
        <taxon>Hypsibioidea</taxon>
        <taxon>Hypsibiidae</taxon>
        <taxon>Hypsibius</taxon>
    </lineage>
</organism>
<sequence length="84" mass="9056">MASFHGDGAGDHGLDADLVAAGHAEWTGHAHRNGRHDRSTLYGRLQYSMDDLSITDYGRLTGLIAASWAICAGILYVILFQPSL</sequence>
<keyword evidence="1" id="KW-1133">Transmembrane helix</keyword>
<proteinExistence type="predicted"/>
<name>A0A1W0WGG0_HYPEX</name>
<keyword evidence="1" id="KW-0472">Membrane</keyword>
<keyword evidence="3" id="KW-1185">Reference proteome</keyword>
<evidence type="ECO:0000256" key="1">
    <source>
        <dbReference type="SAM" id="Phobius"/>
    </source>
</evidence>
<dbReference type="AlphaFoldDB" id="A0A1W0WGG0"/>
<reference evidence="3" key="1">
    <citation type="submission" date="2017-01" db="EMBL/GenBank/DDBJ databases">
        <title>Comparative genomics of anhydrobiosis in the tardigrade Hypsibius dujardini.</title>
        <authorList>
            <person name="Yoshida Y."/>
            <person name="Koutsovoulos G."/>
            <person name="Laetsch D."/>
            <person name="Stevens L."/>
            <person name="Kumar S."/>
            <person name="Horikawa D."/>
            <person name="Ishino K."/>
            <person name="Komine S."/>
            <person name="Tomita M."/>
            <person name="Blaxter M."/>
            <person name="Arakawa K."/>
        </authorList>
    </citation>
    <scope>NUCLEOTIDE SEQUENCE [LARGE SCALE GENOMIC DNA]</scope>
    <source>
        <strain evidence="3">Z151</strain>
    </source>
</reference>
<comment type="caution">
    <text evidence="2">The sequence shown here is derived from an EMBL/GenBank/DDBJ whole genome shotgun (WGS) entry which is preliminary data.</text>
</comment>
<accession>A0A1W0WGG0</accession>
<dbReference type="Proteomes" id="UP000192578">
    <property type="component" value="Unassembled WGS sequence"/>
</dbReference>
<evidence type="ECO:0000313" key="3">
    <source>
        <dbReference type="Proteomes" id="UP000192578"/>
    </source>
</evidence>